<accession>A0ABS1CF95</accession>
<dbReference type="InterPro" id="IPR012933">
    <property type="entry name" value="HicA_mRNA_interferase"/>
</dbReference>
<dbReference type="Proteomes" id="UP000748752">
    <property type="component" value="Unassembled WGS sequence"/>
</dbReference>
<reference evidence="8 9" key="1">
    <citation type="journal article" date="2020" name="Microorganisms">
        <title>Osmotic Adaptation and Compatible Solute Biosynthesis of Phototrophic Bacteria as Revealed from Genome Analyses.</title>
        <authorList>
            <person name="Imhoff J.F."/>
            <person name="Rahn T."/>
            <person name="Kunzel S."/>
            <person name="Keller A."/>
            <person name="Neulinger S.C."/>
        </authorList>
    </citation>
    <scope>NUCLEOTIDE SEQUENCE [LARGE SCALE GENOMIC DNA]</scope>
    <source>
        <strain evidence="8 9">DSM 6210</strain>
    </source>
</reference>
<dbReference type="InterPro" id="IPR038570">
    <property type="entry name" value="HicA_sf"/>
</dbReference>
<evidence type="ECO:0000256" key="4">
    <source>
        <dbReference type="ARBA" id="ARBA00022759"/>
    </source>
</evidence>
<dbReference type="RefSeq" id="WP_200235523.1">
    <property type="nucleotide sequence ID" value="NZ_NRRV01000013.1"/>
</dbReference>
<dbReference type="EMBL" id="NRRV01000013">
    <property type="protein sequence ID" value="MBK1630550.1"/>
    <property type="molecule type" value="Genomic_DNA"/>
</dbReference>
<protein>
    <recommendedName>
        <fullName evidence="10">Type II toxin-antitoxin system HicA family toxin</fullName>
    </recommendedName>
</protein>
<keyword evidence="7" id="KW-0346">Stress response</keyword>
<dbReference type="Gene3D" id="3.30.920.30">
    <property type="entry name" value="Hypothetical protein"/>
    <property type="match status" value="1"/>
</dbReference>
<comment type="similarity">
    <text evidence="1">Belongs to the HicA mRNA interferase family.</text>
</comment>
<keyword evidence="6" id="KW-0694">RNA-binding</keyword>
<keyword evidence="3" id="KW-0540">Nuclease</keyword>
<sequence>MGANYTPELIRRLKTAGCRFVRRGKGDHDIWESPISGRRFPVDSKIVSRHMANTVLKQAGLPPSF</sequence>
<evidence type="ECO:0000313" key="8">
    <source>
        <dbReference type="EMBL" id="MBK1630550.1"/>
    </source>
</evidence>
<evidence type="ECO:0000313" key="9">
    <source>
        <dbReference type="Proteomes" id="UP000748752"/>
    </source>
</evidence>
<organism evidence="8 9">
    <name type="scientific">Thiohalocapsa halophila</name>
    <dbReference type="NCBI Taxonomy" id="69359"/>
    <lineage>
        <taxon>Bacteria</taxon>
        <taxon>Pseudomonadati</taxon>
        <taxon>Pseudomonadota</taxon>
        <taxon>Gammaproteobacteria</taxon>
        <taxon>Chromatiales</taxon>
        <taxon>Chromatiaceae</taxon>
        <taxon>Thiohalocapsa</taxon>
    </lineage>
</organism>
<keyword evidence="9" id="KW-1185">Reference proteome</keyword>
<gene>
    <name evidence="8" type="ORF">CKO31_07280</name>
</gene>
<evidence type="ECO:0000256" key="1">
    <source>
        <dbReference type="ARBA" id="ARBA00006620"/>
    </source>
</evidence>
<evidence type="ECO:0000256" key="2">
    <source>
        <dbReference type="ARBA" id="ARBA00022649"/>
    </source>
</evidence>
<keyword evidence="2" id="KW-1277">Toxin-antitoxin system</keyword>
<evidence type="ECO:0000256" key="6">
    <source>
        <dbReference type="ARBA" id="ARBA00022884"/>
    </source>
</evidence>
<comment type="caution">
    <text evidence="8">The sequence shown here is derived from an EMBL/GenBank/DDBJ whole genome shotgun (WGS) entry which is preliminary data.</text>
</comment>
<keyword evidence="4" id="KW-0255">Endonuclease</keyword>
<keyword evidence="5" id="KW-0378">Hydrolase</keyword>
<evidence type="ECO:0000256" key="5">
    <source>
        <dbReference type="ARBA" id="ARBA00022801"/>
    </source>
</evidence>
<dbReference type="Pfam" id="PF07927">
    <property type="entry name" value="HicA_toxin"/>
    <property type="match status" value="1"/>
</dbReference>
<evidence type="ECO:0000256" key="7">
    <source>
        <dbReference type="ARBA" id="ARBA00023016"/>
    </source>
</evidence>
<dbReference type="SUPFAM" id="SSF54786">
    <property type="entry name" value="YcfA/nrd intein domain"/>
    <property type="match status" value="1"/>
</dbReference>
<proteinExistence type="inferred from homology"/>
<name>A0ABS1CF95_9GAMM</name>
<evidence type="ECO:0000256" key="3">
    <source>
        <dbReference type="ARBA" id="ARBA00022722"/>
    </source>
</evidence>
<evidence type="ECO:0008006" key="10">
    <source>
        <dbReference type="Google" id="ProtNLM"/>
    </source>
</evidence>